<evidence type="ECO:0000256" key="1">
    <source>
        <dbReference type="SAM" id="MobiDB-lite"/>
    </source>
</evidence>
<evidence type="ECO:0000313" key="3">
    <source>
        <dbReference type="Proteomes" id="UP000008783"/>
    </source>
</evidence>
<dbReference type="AlphaFoldDB" id="H6QUV8"/>
<dbReference type="VEuPathDB" id="FungiDB:PGTG_22462"/>
<name>H6QUV8_PUCGT</name>
<reference evidence="3" key="1">
    <citation type="journal article" date="2011" name="Proc. Natl. Acad. Sci. U.S.A.">
        <title>Obligate biotrophy features unraveled by the genomic analysis of rust fungi.</title>
        <authorList>
            <person name="Duplessis S."/>
            <person name="Cuomo C.A."/>
            <person name="Lin Y.-C."/>
            <person name="Aerts A."/>
            <person name="Tisserant E."/>
            <person name="Veneault-Fourrey C."/>
            <person name="Joly D.L."/>
            <person name="Hacquard S."/>
            <person name="Amselem J."/>
            <person name="Cantarel B.L."/>
            <person name="Chiu R."/>
            <person name="Coutinho P.M."/>
            <person name="Feau N."/>
            <person name="Field M."/>
            <person name="Frey P."/>
            <person name="Gelhaye E."/>
            <person name="Goldberg J."/>
            <person name="Grabherr M.G."/>
            <person name="Kodira C.D."/>
            <person name="Kohler A."/>
            <person name="Kuees U."/>
            <person name="Lindquist E.A."/>
            <person name="Lucas S.M."/>
            <person name="Mago R."/>
            <person name="Mauceli E."/>
            <person name="Morin E."/>
            <person name="Murat C."/>
            <person name="Pangilinan J.L."/>
            <person name="Park R."/>
            <person name="Pearson M."/>
            <person name="Quesneville H."/>
            <person name="Rouhier N."/>
            <person name="Sakthikumar S."/>
            <person name="Salamov A.A."/>
            <person name="Schmutz J."/>
            <person name="Selles B."/>
            <person name="Shapiro H."/>
            <person name="Tanguay P."/>
            <person name="Tuskan G.A."/>
            <person name="Henrissat B."/>
            <person name="Van de Peer Y."/>
            <person name="Rouze P."/>
            <person name="Ellis J.G."/>
            <person name="Dodds P.N."/>
            <person name="Schein J.E."/>
            <person name="Zhong S."/>
            <person name="Hamelin R.C."/>
            <person name="Grigoriev I.V."/>
            <person name="Szabo L.J."/>
            <person name="Martin F."/>
        </authorList>
    </citation>
    <scope>NUCLEOTIDE SEQUENCE [LARGE SCALE GENOMIC DNA]</scope>
    <source>
        <strain evidence="3">CRL 75-36-700-3 / race SCCL</strain>
    </source>
</reference>
<dbReference type="EMBL" id="DS178358">
    <property type="protein sequence ID" value="EHS64866.1"/>
    <property type="molecule type" value="Genomic_DNA"/>
</dbReference>
<sequence>MAEVYGLMTAFRYNMQIRMNVFSHRLPSKEGAAIPDKAVKQDVVIEQCCSTVRPHCDTGWKDNHYAPGGSHANYDPDTGSKKPDLPRSNLAPNYHNGNRQQSPFNQYNNHPYGPGNHQERRRDKKEDIMEVT</sequence>
<gene>
    <name evidence="2" type="ORF">PGTG_22462</name>
</gene>
<feature type="compositionally biased region" description="Basic and acidic residues" evidence="1">
    <location>
        <begin position="54"/>
        <end position="64"/>
    </location>
</feature>
<dbReference type="KEGG" id="pgr:PGTG_22462"/>
<evidence type="ECO:0000313" key="2">
    <source>
        <dbReference type="EMBL" id="EHS64866.1"/>
    </source>
</evidence>
<accession>H6QUV8</accession>
<dbReference type="GeneID" id="13542158"/>
<protein>
    <submittedName>
        <fullName evidence="2">Uncharacterized protein</fullName>
    </submittedName>
</protein>
<dbReference type="RefSeq" id="XP_003888708.1">
    <property type="nucleotide sequence ID" value="XM_003888659.1"/>
</dbReference>
<proteinExistence type="predicted"/>
<feature type="compositionally biased region" description="Polar residues" evidence="1">
    <location>
        <begin position="95"/>
        <end position="109"/>
    </location>
</feature>
<feature type="region of interest" description="Disordered" evidence="1">
    <location>
        <begin position="53"/>
        <end position="132"/>
    </location>
</feature>
<dbReference type="InParanoid" id="H6QUV8"/>
<feature type="compositionally biased region" description="Basic and acidic residues" evidence="1">
    <location>
        <begin position="117"/>
        <end position="132"/>
    </location>
</feature>
<organism evidence="2 3">
    <name type="scientific">Puccinia graminis f. sp. tritici (strain CRL 75-36-700-3 / race SCCL)</name>
    <name type="common">Black stem rust fungus</name>
    <dbReference type="NCBI Taxonomy" id="418459"/>
    <lineage>
        <taxon>Eukaryota</taxon>
        <taxon>Fungi</taxon>
        <taxon>Dikarya</taxon>
        <taxon>Basidiomycota</taxon>
        <taxon>Pucciniomycotina</taxon>
        <taxon>Pucciniomycetes</taxon>
        <taxon>Pucciniales</taxon>
        <taxon>Pucciniaceae</taxon>
        <taxon>Puccinia</taxon>
    </lineage>
</organism>
<keyword evidence="3" id="KW-1185">Reference proteome</keyword>
<dbReference type="OrthoDB" id="10468887at2759"/>
<dbReference type="Proteomes" id="UP000008783">
    <property type="component" value="Unassembled WGS sequence"/>
</dbReference>
<dbReference type="HOGENOM" id="CLU_1918121_0_0_1"/>